<evidence type="ECO:0000313" key="2">
    <source>
        <dbReference type="Proteomes" id="UP000005426"/>
    </source>
</evidence>
<evidence type="ECO:0000313" key="1">
    <source>
        <dbReference type="EMBL" id="EHK49096.1"/>
    </source>
</evidence>
<dbReference type="AlphaFoldDB" id="G9NJM3"/>
<dbReference type="EMBL" id="ABDG02000017">
    <property type="protein sequence ID" value="EHK49096.1"/>
    <property type="molecule type" value="Genomic_DNA"/>
</dbReference>
<keyword evidence="2" id="KW-1185">Reference proteome</keyword>
<organism evidence="1 2">
    <name type="scientific">Hypocrea atroviridis (strain ATCC 20476 / IMI 206040)</name>
    <name type="common">Trichoderma atroviride</name>
    <dbReference type="NCBI Taxonomy" id="452589"/>
    <lineage>
        <taxon>Eukaryota</taxon>
        <taxon>Fungi</taxon>
        <taxon>Dikarya</taxon>
        <taxon>Ascomycota</taxon>
        <taxon>Pezizomycotina</taxon>
        <taxon>Sordariomycetes</taxon>
        <taxon>Hypocreomycetidae</taxon>
        <taxon>Hypocreales</taxon>
        <taxon>Hypocreaceae</taxon>
        <taxon>Trichoderma</taxon>
    </lineage>
</organism>
<gene>
    <name evidence="1" type="ORF">TRIATDRAFT_255118</name>
</gene>
<comment type="caution">
    <text evidence="1">The sequence shown here is derived from an EMBL/GenBank/DDBJ whole genome shotgun (WGS) entry which is preliminary data.</text>
</comment>
<accession>G9NJM3</accession>
<protein>
    <submittedName>
        <fullName evidence="1">Uncharacterized protein</fullName>
    </submittedName>
</protein>
<reference evidence="1 2" key="1">
    <citation type="journal article" date="2011" name="Genome Biol.">
        <title>Comparative genome sequence analysis underscores mycoparasitism as the ancestral life style of Trichoderma.</title>
        <authorList>
            <person name="Kubicek C.P."/>
            <person name="Herrera-Estrella A."/>
            <person name="Seidl-Seiboth V."/>
            <person name="Martinez D.A."/>
            <person name="Druzhinina I.S."/>
            <person name="Thon M."/>
            <person name="Zeilinger S."/>
            <person name="Casas-Flores S."/>
            <person name="Horwitz B.A."/>
            <person name="Mukherjee P.K."/>
            <person name="Mukherjee M."/>
            <person name="Kredics L."/>
            <person name="Alcaraz L.D."/>
            <person name="Aerts A."/>
            <person name="Antal Z."/>
            <person name="Atanasova L."/>
            <person name="Cervantes-Badillo M.G."/>
            <person name="Challacombe J."/>
            <person name="Chertkov O."/>
            <person name="McCluskey K."/>
            <person name="Coulpier F."/>
            <person name="Deshpande N."/>
            <person name="von Doehren H."/>
            <person name="Ebbole D.J."/>
            <person name="Esquivel-Naranjo E.U."/>
            <person name="Fekete E."/>
            <person name="Flipphi M."/>
            <person name="Glaser F."/>
            <person name="Gomez-Rodriguez E.Y."/>
            <person name="Gruber S."/>
            <person name="Han C."/>
            <person name="Henrissat B."/>
            <person name="Hermosa R."/>
            <person name="Hernandez-Onate M."/>
            <person name="Karaffa L."/>
            <person name="Kosti I."/>
            <person name="Le Crom S."/>
            <person name="Lindquist E."/>
            <person name="Lucas S."/>
            <person name="Luebeck M."/>
            <person name="Luebeck P.S."/>
            <person name="Margeot A."/>
            <person name="Metz B."/>
            <person name="Misra M."/>
            <person name="Nevalainen H."/>
            <person name="Omann M."/>
            <person name="Packer N."/>
            <person name="Perrone G."/>
            <person name="Uresti-Rivera E.E."/>
            <person name="Salamov A."/>
            <person name="Schmoll M."/>
            <person name="Seiboth B."/>
            <person name="Shapiro H."/>
            <person name="Sukno S."/>
            <person name="Tamayo-Ramos J.A."/>
            <person name="Tisch D."/>
            <person name="Wiest A."/>
            <person name="Wilkinson H.H."/>
            <person name="Zhang M."/>
            <person name="Coutinho P.M."/>
            <person name="Kenerley C.M."/>
            <person name="Monte E."/>
            <person name="Baker S.E."/>
            <person name="Grigoriev I.V."/>
        </authorList>
    </citation>
    <scope>NUCLEOTIDE SEQUENCE [LARGE SCALE GENOMIC DNA]</scope>
    <source>
        <strain evidence="2">ATCC 20476 / IMI 206040</strain>
    </source>
</reference>
<sequence>MLCFIGSSHLPPNWPHEPPGPRQSVGIFRLHKHVPGTASPLYSLPETQAHSSTVSSLFCRLHPSSSRYLQVQLQPERLLSSSTLQLLRAVLDSANARQR</sequence>
<proteinExistence type="predicted"/>
<name>G9NJM3_HYPAI</name>
<dbReference type="Proteomes" id="UP000005426">
    <property type="component" value="Unassembled WGS sequence"/>
</dbReference>
<dbReference type="HOGENOM" id="CLU_2320711_0_0_1"/>